<evidence type="ECO:0000259" key="5">
    <source>
        <dbReference type="Pfam" id="PF14718"/>
    </source>
</evidence>
<evidence type="ECO:0000313" key="7">
    <source>
        <dbReference type="Proteomes" id="UP001352263"/>
    </source>
</evidence>
<dbReference type="InterPro" id="IPR008939">
    <property type="entry name" value="Lytic_TGlycosylase_superhlx_U"/>
</dbReference>
<dbReference type="SUPFAM" id="SSF53955">
    <property type="entry name" value="Lysozyme-like"/>
    <property type="match status" value="1"/>
</dbReference>
<evidence type="ECO:0000256" key="3">
    <source>
        <dbReference type="SAM" id="SignalP"/>
    </source>
</evidence>
<dbReference type="PANTHER" id="PTHR37423">
    <property type="entry name" value="SOLUBLE LYTIC MUREIN TRANSGLYCOSYLASE-RELATED"/>
    <property type="match status" value="1"/>
</dbReference>
<dbReference type="Proteomes" id="UP001352263">
    <property type="component" value="Unassembled WGS sequence"/>
</dbReference>
<reference evidence="6 7" key="1">
    <citation type="submission" date="2023-10" db="EMBL/GenBank/DDBJ databases">
        <title>Noviherbaspirillum sp. CPCC 100848 genome assembly.</title>
        <authorList>
            <person name="Li X.Y."/>
            <person name="Fang X.M."/>
        </authorList>
    </citation>
    <scope>NUCLEOTIDE SEQUENCE [LARGE SCALE GENOMIC DNA]</scope>
    <source>
        <strain evidence="6 7">CPCC 100848</strain>
    </source>
</reference>
<comment type="caution">
    <text evidence="6">The sequence shown here is derived from an EMBL/GenBank/DDBJ whole genome shotgun (WGS) entry which is preliminary data.</text>
</comment>
<organism evidence="6 7">
    <name type="scientific">Noviherbaspirillum album</name>
    <dbReference type="NCBI Taxonomy" id="3080276"/>
    <lineage>
        <taxon>Bacteria</taxon>
        <taxon>Pseudomonadati</taxon>
        <taxon>Pseudomonadota</taxon>
        <taxon>Betaproteobacteria</taxon>
        <taxon>Burkholderiales</taxon>
        <taxon>Oxalobacteraceae</taxon>
        <taxon>Noviherbaspirillum</taxon>
    </lineage>
</organism>
<feature type="chain" id="PRO_5045883801" evidence="3">
    <location>
        <begin position="27"/>
        <end position="654"/>
    </location>
</feature>
<dbReference type="EMBL" id="JAWIIV010000005">
    <property type="protein sequence ID" value="MEC4719037.1"/>
    <property type="molecule type" value="Genomic_DNA"/>
</dbReference>
<accession>A0ABU6J6X0</accession>
<keyword evidence="7" id="KW-1185">Reference proteome</keyword>
<dbReference type="InterPro" id="IPR012289">
    <property type="entry name" value="Lytic_TGlycosylase_superhlx_L"/>
</dbReference>
<name>A0ABU6J6X0_9BURK</name>
<keyword evidence="2 3" id="KW-0732">Signal</keyword>
<gene>
    <name evidence="6" type="ORF">RY831_07750</name>
</gene>
<sequence length="654" mass="72691">MSHMKWMAGVAIAAASVMLLPQAALAKNPAPQRAAPAFASDDDVFIALRDASRGGDLARVEELAARLGNYFMPSYVDYYRLRPRLATASEQEIRGYLTRYDGQAIADRLRNDWLLELGRTRNWALFDEQYPLFALNDDTQLKCYALMSKALKGQNVADDARTVLVGPQNYGEACPALVATLVQVGQFTQDDVWAQIRLIAESGFSGTIRRLAPLTDASETALMQALDKPDAVVARGPGSTRASQEVFILALGRSAKNNPDRAVDALVAGASRLSERERAQAWAQIALPASLKLLPEAAVYWHRTAGATLSLESHQWKARALLRAGEWKQLKTAIEAMPTALASDGPWVYWLARAYRAEGKTEEATKLFESIADQNHFYGQLALEELGRKISVPPRAQAVTAEEIAPMASNAGFQRALKFFDLNMRFEGYREWNWELRRMNDRQHLAAAEFARQKNVLDRMVNTSDRTKTEFDFTQRFPSPYRDVMQASTERLGLDMAWVYGLIRQESRFILNARSHVGASGLMQLMPATAKYVARKIGLDGFTQSQVNDIQTNITLGTNYLNMVLNDLEGSQAMATAAYNAGPGRPRAWRSTLQRQVEGAIFAESIPFNETRDYVKKVLSNATYYAALFEGKPQSLKARLGTVAPKGFVPTELP</sequence>
<dbReference type="Gene3D" id="1.25.20.10">
    <property type="entry name" value="Bacterial muramidases"/>
    <property type="match status" value="1"/>
</dbReference>
<dbReference type="Gene3D" id="1.10.1240.20">
    <property type="entry name" value="Lytic transglycosylase, superhelical linker domain"/>
    <property type="match status" value="1"/>
</dbReference>
<comment type="similarity">
    <text evidence="1">Belongs to the transglycosylase Slt family.</text>
</comment>
<dbReference type="PANTHER" id="PTHR37423:SF5">
    <property type="entry name" value="SOLUBLE LYTIC MUREIN TRANSGLYCOSYLASE"/>
    <property type="match status" value="1"/>
</dbReference>
<evidence type="ECO:0000313" key="6">
    <source>
        <dbReference type="EMBL" id="MEC4719037.1"/>
    </source>
</evidence>
<dbReference type="InterPro" id="IPR037061">
    <property type="entry name" value="Lytic_TGlycoase_superhlx_L_sf"/>
</dbReference>
<feature type="domain" description="Transglycosylase SLT" evidence="4">
    <location>
        <begin position="485"/>
        <end position="592"/>
    </location>
</feature>
<evidence type="ECO:0000256" key="2">
    <source>
        <dbReference type="ARBA" id="ARBA00022729"/>
    </source>
</evidence>
<feature type="signal peptide" evidence="3">
    <location>
        <begin position="1"/>
        <end position="26"/>
    </location>
</feature>
<dbReference type="Gene3D" id="1.10.530.10">
    <property type="match status" value="1"/>
</dbReference>
<dbReference type="InterPro" id="IPR023346">
    <property type="entry name" value="Lysozyme-like_dom_sf"/>
</dbReference>
<feature type="domain" description="Lytic transglycosylase superhelical linker" evidence="5">
    <location>
        <begin position="410"/>
        <end position="467"/>
    </location>
</feature>
<dbReference type="InterPro" id="IPR008258">
    <property type="entry name" value="Transglycosylase_SLT_dom_1"/>
</dbReference>
<dbReference type="SUPFAM" id="SSF48435">
    <property type="entry name" value="Bacterial muramidases"/>
    <property type="match status" value="1"/>
</dbReference>
<protein>
    <submittedName>
        <fullName evidence="6">Transglycosylase SLT domain-containing protein</fullName>
    </submittedName>
</protein>
<evidence type="ECO:0000259" key="4">
    <source>
        <dbReference type="Pfam" id="PF01464"/>
    </source>
</evidence>
<dbReference type="CDD" id="cd13401">
    <property type="entry name" value="Slt70-like"/>
    <property type="match status" value="1"/>
</dbReference>
<evidence type="ECO:0000256" key="1">
    <source>
        <dbReference type="ARBA" id="ARBA00007734"/>
    </source>
</evidence>
<dbReference type="Pfam" id="PF01464">
    <property type="entry name" value="SLT"/>
    <property type="match status" value="1"/>
</dbReference>
<dbReference type="RefSeq" id="WP_326505763.1">
    <property type="nucleotide sequence ID" value="NZ_JAWIIV010000005.1"/>
</dbReference>
<proteinExistence type="inferred from homology"/>
<dbReference type="Pfam" id="PF14718">
    <property type="entry name" value="SLT_L"/>
    <property type="match status" value="1"/>
</dbReference>